<sequence length="115" mass="13324">MSHMWPPANQIGFPPIGKTCEILQGKVLSWVPGMRFDIADWYFVLNGKGDLGKYFEQGGDPKKVIVHYHAFDDINEPLWHRGTFERKMKKLKAWGVEHMVSPDFSVWGDMPYITQ</sequence>
<protein>
    <submittedName>
        <fullName evidence="1">Uncharacterized protein</fullName>
    </submittedName>
</protein>
<gene>
    <name evidence="1" type="ORF">LCGC14_3050210</name>
</gene>
<name>A0A0F8XA78_9ZZZZ</name>
<dbReference type="AlphaFoldDB" id="A0A0F8XA78"/>
<accession>A0A0F8XA78</accession>
<organism evidence="1">
    <name type="scientific">marine sediment metagenome</name>
    <dbReference type="NCBI Taxonomy" id="412755"/>
    <lineage>
        <taxon>unclassified sequences</taxon>
        <taxon>metagenomes</taxon>
        <taxon>ecological metagenomes</taxon>
    </lineage>
</organism>
<comment type="caution">
    <text evidence="1">The sequence shown here is derived from an EMBL/GenBank/DDBJ whole genome shotgun (WGS) entry which is preliminary data.</text>
</comment>
<evidence type="ECO:0000313" key="1">
    <source>
        <dbReference type="EMBL" id="KKK57860.1"/>
    </source>
</evidence>
<reference evidence="1" key="1">
    <citation type="journal article" date="2015" name="Nature">
        <title>Complex archaea that bridge the gap between prokaryotes and eukaryotes.</title>
        <authorList>
            <person name="Spang A."/>
            <person name="Saw J.H."/>
            <person name="Jorgensen S.L."/>
            <person name="Zaremba-Niedzwiedzka K."/>
            <person name="Martijn J."/>
            <person name="Lind A.E."/>
            <person name="van Eijk R."/>
            <person name="Schleper C."/>
            <person name="Guy L."/>
            <person name="Ettema T.J."/>
        </authorList>
    </citation>
    <scope>NUCLEOTIDE SEQUENCE</scope>
</reference>
<proteinExistence type="predicted"/>
<feature type="non-terminal residue" evidence="1">
    <location>
        <position position="115"/>
    </location>
</feature>
<dbReference type="EMBL" id="LAZR01064264">
    <property type="protein sequence ID" value="KKK57860.1"/>
    <property type="molecule type" value="Genomic_DNA"/>
</dbReference>